<comment type="caution">
    <text evidence="2">The sequence shown here is derived from an EMBL/GenBank/DDBJ whole genome shotgun (WGS) entry which is preliminary data.</text>
</comment>
<gene>
    <name evidence="2" type="ORF">B4N89_39750</name>
</gene>
<keyword evidence="1" id="KW-1133">Transmembrane helix</keyword>
<dbReference type="AlphaFoldDB" id="A0A1T3NNF2"/>
<feature type="transmembrane region" description="Helical" evidence="1">
    <location>
        <begin position="100"/>
        <end position="119"/>
    </location>
</feature>
<keyword evidence="3" id="KW-1185">Reference proteome</keyword>
<feature type="transmembrane region" description="Helical" evidence="1">
    <location>
        <begin position="179"/>
        <end position="199"/>
    </location>
</feature>
<name>A0A1T3NNF2_9ACTN</name>
<dbReference type="Proteomes" id="UP000190037">
    <property type="component" value="Unassembled WGS sequence"/>
</dbReference>
<evidence type="ECO:0000313" key="3">
    <source>
        <dbReference type="Proteomes" id="UP000190037"/>
    </source>
</evidence>
<evidence type="ECO:0008006" key="4">
    <source>
        <dbReference type="Google" id="ProtNLM"/>
    </source>
</evidence>
<evidence type="ECO:0000256" key="1">
    <source>
        <dbReference type="SAM" id="Phobius"/>
    </source>
</evidence>
<proteinExistence type="predicted"/>
<dbReference type="EMBL" id="MWQN01000003">
    <property type="protein sequence ID" value="OPC78306.1"/>
    <property type="molecule type" value="Genomic_DNA"/>
</dbReference>
<dbReference type="Pfam" id="PF08592">
    <property type="entry name" value="Anthrone_oxy"/>
    <property type="match status" value="1"/>
</dbReference>
<protein>
    <recommendedName>
        <fullName evidence="4">DUF1772 domain-containing protein</fullName>
    </recommendedName>
</protein>
<sequence length="207" mass="22222">MSEGTARRTTAESHRPDAQHLTTTREFIMAAIDRTLTAAPTATARTRKSVGRWLAAGAVTNTLMAGTYVAFSAAVMPWLGTKSDADFVTTMQDINTGIENPLFFAVFTAAMAAPAVAAWKLRRLGGGTALKWALAALALYTTTVLTTSGINVPLNQMLAHAGTTDPTKTRTDFETTWNIWNGIRAVLSTAAAVAMVKAVRLHRRNRV</sequence>
<keyword evidence="1" id="KW-0812">Transmembrane</keyword>
<dbReference type="InterPro" id="IPR013901">
    <property type="entry name" value="Anthrone_oxy"/>
</dbReference>
<organism evidence="2 3">
    <name type="scientific">Embleya scabrispora</name>
    <dbReference type="NCBI Taxonomy" id="159449"/>
    <lineage>
        <taxon>Bacteria</taxon>
        <taxon>Bacillati</taxon>
        <taxon>Actinomycetota</taxon>
        <taxon>Actinomycetes</taxon>
        <taxon>Kitasatosporales</taxon>
        <taxon>Streptomycetaceae</taxon>
        <taxon>Embleya</taxon>
    </lineage>
</organism>
<keyword evidence="1" id="KW-0472">Membrane</keyword>
<accession>A0A1T3NNF2</accession>
<feature type="transmembrane region" description="Helical" evidence="1">
    <location>
        <begin position="53"/>
        <end position="80"/>
    </location>
</feature>
<feature type="transmembrane region" description="Helical" evidence="1">
    <location>
        <begin position="131"/>
        <end position="150"/>
    </location>
</feature>
<dbReference type="STRING" id="159449.B4N89_39750"/>
<evidence type="ECO:0000313" key="2">
    <source>
        <dbReference type="EMBL" id="OPC78306.1"/>
    </source>
</evidence>
<reference evidence="2 3" key="1">
    <citation type="submission" date="2017-03" db="EMBL/GenBank/DDBJ databases">
        <title>Draft genome sequence of Streptomyces scabrisporus NF3, endophyte isolated from Amphipterygium adstringens.</title>
        <authorList>
            <person name="Vazquez M."/>
            <person name="Ceapa C.D."/>
            <person name="Rodriguez Luna D."/>
            <person name="Sanchez Esquivel S."/>
        </authorList>
    </citation>
    <scope>NUCLEOTIDE SEQUENCE [LARGE SCALE GENOMIC DNA]</scope>
    <source>
        <strain evidence="2 3">NF3</strain>
    </source>
</reference>